<comment type="similarity">
    <text evidence="2">Belongs to the UPF0291 family.</text>
</comment>
<evidence type="ECO:0000313" key="4">
    <source>
        <dbReference type="Proteomes" id="UP001437460"/>
    </source>
</evidence>
<dbReference type="PANTHER" id="PTHR37300">
    <property type="entry name" value="UPF0291 PROTEIN CBO2609/CLC_2481"/>
    <property type="match status" value="1"/>
</dbReference>
<reference evidence="3 4" key="1">
    <citation type="submission" date="2024-03" db="EMBL/GenBank/DDBJ databases">
        <title>Human intestinal bacterial collection.</title>
        <authorList>
            <person name="Pauvert C."/>
            <person name="Hitch T.C.A."/>
            <person name="Clavel T."/>
        </authorList>
    </citation>
    <scope>NUCLEOTIDE SEQUENCE [LARGE SCALE GENOMIC DNA]</scope>
    <source>
        <strain evidence="3 4">CLA-AP-H27</strain>
    </source>
</reference>
<name>A0ABV1HIY5_9FIRM</name>
<dbReference type="Gene3D" id="1.10.287.540">
    <property type="entry name" value="Helix hairpin bin"/>
    <property type="match status" value="1"/>
</dbReference>
<dbReference type="Pfam" id="PF05979">
    <property type="entry name" value="DUF896"/>
    <property type="match status" value="1"/>
</dbReference>
<protein>
    <recommendedName>
        <fullName evidence="2">UPF0291 protein WMO41_03580</fullName>
    </recommendedName>
</protein>
<dbReference type="SUPFAM" id="SSF158221">
    <property type="entry name" value="YnzC-like"/>
    <property type="match status" value="1"/>
</dbReference>
<comment type="subcellular location">
    <subcellularLocation>
        <location evidence="2">Cytoplasm</location>
    </subcellularLocation>
</comment>
<keyword evidence="1 2" id="KW-0963">Cytoplasm</keyword>
<organism evidence="3 4">
    <name type="scientific">Ventrimonas faecis</name>
    <dbReference type="NCBI Taxonomy" id="3133170"/>
    <lineage>
        <taxon>Bacteria</taxon>
        <taxon>Bacillati</taxon>
        <taxon>Bacillota</taxon>
        <taxon>Clostridia</taxon>
        <taxon>Lachnospirales</taxon>
        <taxon>Lachnospiraceae</taxon>
        <taxon>Ventrimonas</taxon>
    </lineage>
</organism>
<keyword evidence="4" id="KW-1185">Reference proteome</keyword>
<gene>
    <name evidence="3" type="ORF">WMO41_03580</name>
</gene>
<dbReference type="PANTHER" id="PTHR37300:SF1">
    <property type="entry name" value="UPF0291 PROTEIN YNZC"/>
    <property type="match status" value="1"/>
</dbReference>
<dbReference type="InterPro" id="IPR009242">
    <property type="entry name" value="DUF896"/>
</dbReference>
<dbReference type="Proteomes" id="UP001437460">
    <property type="component" value="Unassembled WGS sequence"/>
</dbReference>
<evidence type="ECO:0000256" key="2">
    <source>
        <dbReference type="HAMAP-Rule" id="MF_01103"/>
    </source>
</evidence>
<dbReference type="EMBL" id="JBBMFJ010000004">
    <property type="protein sequence ID" value="MEQ2562260.1"/>
    <property type="molecule type" value="Genomic_DNA"/>
</dbReference>
<evidence type="ECO:0000256" key="1">
    <source>
        <dbReference type="ARBA" id="ARBA00022490"/>
    </source>
</evidence>
<sequence>MDQSSIDRINTLYHKSQSVGLTEEEKEEQARLRKEYVAAIKNNMRAHLNNISIKEKDGSITDLGKKYGGIKDTQS</sequence>
<comment type="caution">
    <text evidence="3">The sequence shown here is derived from an EMBL/GenBank/DDBJ whole genome shotgun (WGS) entry which is preliminary data.</text>
</comment>
<proteinExistence type="inferred from homology"/>
<dbReference type="RefSeq" id="WP_118544194.1">
    <property type="nucleotide sequence ID" value="NZ_JBBMFJ010000004.1"/>
</dbReference>
<evidence type="ECO:0000313" key="3">
    <source>
        <dbReference type="EMBL" id="MEQ2562260.1"/>
    </source>
</evidence>
<accession>A0ABV1HIY5</accession>
<dbReference type="HAMAP" id="MF_01103">
    <property type="entry name" value="UPF0291"/>
    <property type="match status" value="1"/>
</dbReference>